<name>A0ABT2C059_9BURK</name>
<dbReference type="InterPro" id="IPR036188">
    <property type="entry name" value="FAD/NAD-bd_sf"/>
</dbReference>
<dbReference type="Pfam" id="PF04820">
    <property type="entry name" value="Trp_halogenase"/>
    <property type="match status" value="1"/>
</dbReference>
<dbReference type="InterPro" id="IPR006905">
    <property type="entry name" value="Flavin_halogenase"/>
</dbReference>
<dbReference type="EMBL" id="JANUHC010000005">
    <property type="protein sequence ID" value="MCS0630772.1"/>
    <property type="molecule type" value="Genomic_DNA"/>
</dbReference>
<comment type="caution">
    <text evidence="1">The sequence shown here is derived from an EMBL/GenBank/DDBJ whole genome shotgun (WGS) entry which is preliminary data.</text>
</comment>
<dbReference type="Gene3D" id="3.50.50.60">
    <property type="entry name" value="FAD/NAD(P)-binding domain"/>
    <property type="match status" value="1"/>
</dbReference>
<dbReference type="InterPro" id="IPR050816">
    <property type="entry name" value="Flavin-dep_Halogenase_NPB"/>
</dbReference>
<proteinExistence type="predicted"/>
<dbReference type="PIRSF" id="PIRSF011396">
    <property type="entry name" value="Trp_halogenase"/>
    <property type="match status" value="1"/>
</dbReference>
<gene>
    <name evidence="1" type="ORF">NX786_15660</name>
</gene>
<accession>A0ABT2C059</accession>
<dbReference type="InterPro" id="IPR033856">
    <property type="entry name" value="Trp_halogen"/>
</dbReference>
<evidence type="ECO:0000313" key="1">
    <source>
        <dbReference type="EMBL" id="MCS0630772.1"/>
    </source>
</evidence>
<reference evidence="1" key="1">
    <citation type="submission" date="2022-08" db="EMBL/GenBank/DDBJ databases">
        <title>Reclassification of Massilia species as members of the genera Telluria, Duganella, Pseudoduganella, Mokoshia gen. nov. and Zemynaea gen. nov. using orthogonal and non-orthogonal genome-based approaches.</title>
        <authorList>
            <person name="Bowman J.P."/>
        </authorList>
    </citation>
    <scope>NUCLEOTIDE SEQUENCE</scope>
    <source>
        <strain evidence="1">LMG 11547</strain>
    </source>
</reference>
<keyword evidence="2" id="KW-1185">Reference proteome</keyword>
<dbReference type="Proteomes" id="UP001165263">
    <property type="component" value="Unassembled WGS sequence"/>
</dbReference>
<dbReference type="SUPFAM" id="SSF51905">
    <property type="entry name" value="FAD/NAD(P)-binding domain"/>
    <property type="match status" value="1"/>
</dbReference>
<sequence>MTQQTPLQDIVIVGGGTAGWMAAAALARLLQGRFAIRLVESDEISTVGVGESTIPMIRLFNDVLGINEDEFVRETKATFKLGIEFKDWSRPGERYMHGFGRFGQDVQTVDFFQYWLKAHQAGIAPDLEHYSINRMGARAGKFMRPPPEAPNSPLADIVYAFHLDAGLYARYLRTYAEARGVRRTEGKVVEVRQRPHDGFIESVVLASGEVVTGDLFLDCTGFRGLLIEQTLHAGFEDWSHWLPCDRAWAVPCALSGDLLPYTIAHARPAGWQWRIGLQHRTGNGHVFSSRHMSEDEAASILLNNLDGEALAEPKLLRFTAGRRRKAWHRNVVAIGLSSGFLEPLESTSIHLIQSALSRLLAFFPDKGFHQPDIDEFNRQGDFEVERIRDFLILHYHATARADTPFWNHVRTMDIPDTLRRKIDLFKAHGRVVRENEELFTPVGWQQVLHGQGVQAGGYHPLVDLMGEGDLRDFLANTERVIGRCVDVMPAHKDFVAAVAAAK</sequence>
<dbReference type="PANTHER" id="PTHR43747">
    <property type="entry name" value="FAD-BINDING PROTEIN"/>
    <property type="match status" value="1"/>
</dbReference>
<protein>
    <submittedName>
        <fullName evidence="1">Tryptophan 7-halogenase</fullName>
    </submittedName>
</protein>
<evidence type="ECO:0000313" key="2">
    <source>
        <dbReference type="Proteomes" id="UP001165263"/>
    </source>
</evidence>
<dbReference type="PANTHER" id="PTHR43747:SF4">
    <property type="entry name" value="FLAVIN-DEPENDENT TRYPTOPHAN HALOGENASE"/>
    <property type="match status" value="1"/>
</dbReference>
<dbReference type="RefSeq" id="WP_259449871.1">
    <property type="nucleotide sequence ID" value="NZ_CP119520.1"/>
</dbReference>
<organism evidence="1 2">
    <name type="scientific">Telluria mixta</name>
    <dbReference type="NCBI Taxonomy" id="34071"/>
    <lineage>
        <taxon>Bacteria</taxon>
        <taxon>Pseudomonadati</taxon>
        <taxon>Pseudomonadota</taxon>
        <taxon>Betaproteobacteria</taxon>
        <taxon>Burkholderiales</taxon>
        <taxon>Oxalobacteraceae</taxon>
        <taxon>Telluria group</taxon>
        <taxon>Telluria</taxon>
    </lineage>
</organism>